<organism evidence="11 12">
    <name type="scientific">Pontibacillus salipaludis</name>
    <dbReference type="NCBI Taxonomy" id="1697394"/>
    <lineage>
        <taxon>Bacteria</taxon>
        <taxon>Bacillati</taxon>
        <taxon>Bacillota</taxon>
        <taxon>Bacilli</taxon>
        <taxon>Bacillales</taxon>
        <taxon>Bacillaceae</taxon>
        <taxon>Pontibacillus</taxon>
    </lineage>
</organism>
<evidence type="ECO:0000256" key="5">
    <source>
        <dbReference type="ARBA" id="ARBA00022448"/>
    </source>
</evidence>
<dbReference type="InterPro" id="IPR030678">
    <property type="entry name" value="Peptide/Ni-bd"/>
</dbReference>
<evidence type="ECO:0000256" key="3">
    <source>
        <dbReference type="ARBA" id="ARBA00005695"/>
    </source>
</evidence>
<keyword evidence="5" id="KW-0813">Transport</keyword>
<evidence type="ECO:0000256" key="7">
    <source>
        <dbReference type="ARBA" id="ARBA00022764"/>
    </source>
</evidence>
<evidence type="ECO:0000256" key="2">
    <source>
        <dbReference type="ARBA" id="ARBA00004418"/>
    </source>
</evidence>
<keyword evidence="7" id="KW-0574">Periplasm</keyword>
<gene>
    <name evidence="11" type="primary">gsiB</name>
    <name evidence="11" type="ORF">GCM10011389_19790</name>
</gene>
<dbReference type="RefSeq" id="WP_188653277.1">
    <property type="nucleotide sequence ID" value="NZ_BMIN01000007.1"/>
</dbReference>
<dbReference type="Pfam" id="PF00496">
    <property type="entry name" value="SBP_bac_5"/>
    <property type="match status" value="1"/>
</dbReference>
<dbReference type="Gene3D" id="3.40.190.10">
    <property type="entry name" value="Periplasmic binding protein-like II"/>
    <property type="match status" value="1"/>
</dbReference>
<name>A0ABQ1Q415_9BACI</name>
<feature type="domain" description="Solute-binding protein family 5" evidence="10">
    <location>
        <begin position="89"/>
        <end position="446"/>
    </location>
</feature>
<dbReference type="SUPFAM" id="SSF53850">
    <property type="entry name" value="Periplasmic binding protein-like II"/>
    <property type="match status" value="1"/>
</dbReference>
<keyword evidence="12" id="KW-1185">Reference proteome</keyword>
<accession>A0ABQ1Q415</accession>
<reference evidence="12" key="1">
    <citation type="journal article" date="2019" name="Int. J. Syst. Evol. Microbiol.">
        <title>The Global Catalogue of Microorganisms (GCM) 10K type strain sequencing project: providing services to taxonomists for standard genome sequencing and annotation.</title>
        <authorList>
            <consortium name="The Broad Institute Genomics Platform"/>
            <consortium name="The Broad Institute Genome Sequencing Center for Infectious Disease"/>
            <person name="Wu L."/>
            <person name="Ma J."/>
        </authorList>
    </citation>
    <scope>NUCLEOTIDE SEQUENCE [LARGE SCALE GENOMIC DNA]</scope>
    <source>
        <strain evidence="12">CGMCC 1.15353</strain>
    </source>
</reference>
<dbReference type="Gene3D" id="3.90.76.10">
    <property type="entry name" value="Dipeptide-binding Protein, Domain 1"/>
    <property type="match status" value="1"/>
</dbReference>
<feature type="signal peptide" evidence="9">
    <location>
        <begin position="1"/>
        <end position="24"/>
    </location>
</feature>
<proteinExistence type="inferred from homology"/>
<feature type="region of interest" description="Disordered" evidence="8">
    <location>
        <begin position="22"/>
        <end position="47"/>
    </location>
</feature>
<dbReference type="PIRSF" id="PIRSF002741">
    <property type="entry name" value="MppA"/>
    <property type="match status" value="1"/>
</dbReference>
<dbReference type="Proteomes" id="UP000642571">
    <property type="component" value="Unassembled WGS sequence"/>
</dbReference>
<evidence type="ECO:0000256" key="6">
    <source>
        <dbReference type="ARBA" id="ARBA00022729"/>
    </source>
</evidence>
<dbReference type="InterPro" id="IPR000914">
    <property type="entry name" value="SBP_5_dom"/>
</dbReference>
<comment type="caution">
    <text evidence="11">The sequence shown here is derived from an EMBL/GenBank/DDBJ whole genome shotgun (WGS) entry which is preliminary data.</text>
</comment>
<dbReference type="PANTHER" id="PTHR30290:SF32">
    <property type="entry name" value="GLUTATHIONE-BINDING PROTEIN GSIB"/>
    <property type="match status" value="1"/>
</dbReference>
<evidence type="ECO:0000313" key="12">
    <source>
        <dbReference type="Proteomes" id="UP000642571"/>
    </source>
</evidence>
<evidence type="ECO:0000256" key="1">
    <source>
        <dbReference type="ARBA" id="ARBA00003489"/>
    </source>
</evidence>
<keyword evidence="6 9" id="KW-0732">Signal</keyword>
<evidence type="ECO:0000256" key="4">
    <source>
        <dbReference type="ARBA" id="ARBA00017393"/>
    </source>
</evidence>
<dbReference type="CDD" id="cd08499">
    <property type="entry name" value="PBP2_Ylib_like"/>
    <property type="match status" value="1"/>
</dbReference>
<evidence type="ECO:0000259" key="10">
    <source>
        <dbReference type="Pfam" id="PF00496"/>
    </source>
</evidence>
<dbReference type="EMBL" id="BMIN01000007">
    <property type="protein sequence ID" value="GGD12283.1"/>
    <property type="molecule type" value="Genomic_DNA"/>
</dbReference>
<dbReference type="PANTHER" id="PTHR30290">
    <property type="entry name" value="PERIPLASMIC BINDING COMPONENT OF ABC TRANSPORTER"/>
    <property type="match status" value="1"/>
</dbReference>
<sequence>MKLSRLLTVLSLVLVLVVAGCSSGGDTEEDTSSSKNNDKKTPPSSEEGLTIAVESNFTSLDPHDTNDNQSYSAQSAIYEGLLGFDKDLNIVPVLAKEYSANEDSTEFTFTLKEGITFHDGAPFNAEAVKANLDRLSDPESQLRRASLFELVEKTEVLSEYEVKVTLKEPFGAMPNNFAHPAAGMISPKALEQSNQDLARNPAGTGPFKFVEWKSGDHLTVEKNEEYREEGLPKVDKIEFKPVPESGSRVAMLQTGEADFAFPVAPNQVETLKEEEGVSIETKPSLVVKYFSMNTMKEPFTDPKVRKAMNYAIDKEAYIKVVYDGYATQTKSVIAPNTQHYEEQEVYEYDPEKAKELLAEAGYPDGFETTIWGGTSSLKQKMMSFYKQQLSQVGVTLNVVPMEGGTLGDKIWGVDNPEDAELELYNGGWSPSTADADWGMRPLFSSNSFPPDAYNTAYYKNENVDELLQKGLSTADDKERGEYYAEAQKIIWDESPWVPLAVPDILYGKQDYVEGLTMLSSGVMDLKQAEIVSE</sequence>
<evidence type="ECO:0000313" key="11">
    <source>
        <dbReference type="EMBL" id="GGD12283.1"/>
    </source>
</evidence>
<dbReference type="InterPro" id="IPR039424">
    <property type="entry name" value="SBP_5"/>
</dbReference>
<dbReference type="PROSITE" id="PS51257">
    <property type="entry name" value="PROKAR_LIPOPROTEIN"/>
    <property type="match status" value="1"/>
</dbReference>
<feature type="chain" id="PRO_5045360397" description="Glutathione-binding protein GsiB" evidence="9">
    <location>
        <begin position="25"/>
        <end position="533"/>
    </location>
</feature>
<dbReference type="Gene3D" id="3.10.105.10">
    <property type="entry name" value="Dipeptide-binding Protein, Domain 3"/>
    <property type="match status" value="1"/>
</dbReference>
<comment type="function">
    <text evidence="1">Part of the ABC transporter complex GsiABCD involved in glutathione import. Binds glutathione.</text>
</comment>
<protein>
    <recommendedName>
        <fullName evidence="4">Glutathione-binding protein GsiB</fullName>
    </recommendedName>
</protein>
<comment type="subcellular location">
    <subcellularLocation>
        <location evidence="2">Periplasm</location>
    </subcellularLocation>
</comment>
<evidence type="ECO:0000256" key="8">
    <source>
        <dbReference type="SAM" id="MobiDB-lite"/>
    </source>
</evidence>
<evidence type="ECO:0000256" key="9">
    <source>
        <dbReference type="SAM" id="SignalP"/>
    </source>
</evidence>
<comment type="similarity">
    <text evidence="3">Belongs to the bacterial solute-binding protein 5 family.</text>
</comment>